<keyword evidence="2" id="KW-1185">Reference proteome</keyword>
<evidence type="ECO:0000313" key="1">
    <source>
        <dbReference type="EMBL" id="PYH63837.1"/>
    </source>
</evidence>
<dbReference type="AlphaFoldDB" id="A0A319AU27"/>
<organism evidence="1 2">
    <name type="scientific">Aspergillus vadensis (strain CBS 113365 / IMI 142717 / IBT 24658)</name>
    <dbReference type="NCBI Taxonomy" id="1448311"/>
    <lineage>
        <taxon>Eukaryota</taxon>
        <taxon>Fungi</taxon>
        <taxon>Dikarya</taxon>
        <taxon>Ascomycota</taxon>
        <taxon>Pezizomycotina</taxon>
        <taxon>Eurotiomycetes</taxon>
        <taxon>Eurotiomycetidae</taxon>
        <taxon>Eurotiales</taxon>
        <taxon>Aspergillaceae</taxon>
        <taxon>Aspergillus</taxon>
        <taxon>Aspergillus subgen. Circumdati</taxon>
    </lineage>
</organism>
<dbReference type="EMBL" id="KZ821648">
    <property type="protein sequence ID" value="PYH63837.1"/>
    <property type="molecule type" value="Genomic_DNA"/>
</dbReference>
<evidence type="ECO:0000313" key="2">
    <source>
        <dbReference type="Proteomes" id="UP000248405"/>
    </source>
</evidence>
<dbReference type="Proteomes" id="UP000248405">
    <property type="component" value="Unassembled WGS sequence"/>
</dbReference>
<gene>
    <name evidence="1" type="ORF">BO88DRAFT_419884</name>
</gene>
<proteinExistence type="predicted"/>
<dbReference type="RefSeq" id="XP_025557631.1">
    <property type="nucleotide sequence ID" value="XM_025708418.1"/>
</dbReference>
<accession>A0A319AU27</accession>
<dbReference type="GeneID" id="37213010"/>
<name>A0A319AU27_ASPVC</name>
<protein>
    <submittedName>
        <fullName evidence="1">Uncharacterized protein</fullName>
    </submittedName>
</protein>
<reference evidence="1" key="1">
    <citation type="submission" date="2016-12" db="EMBL/GenBank/DDBJ databases">
        <title>The genomes of Aspergillus section Nigri reveals drivers in fungal speciation.</title>
        <authorList>
            <consortium name="DOE Joint Genome Institute"/>
            <person name="Vesth T.C."/>
            <person name="Nybo J."/>
            <person name="Theobald S."/>
            <person name="Brandl J."/>
            <person name="Frisvad J.C."/>
            <person name="Nielsen K.F."/>
            <person name="Lyhne E.K."/>
            <person name="Kogle M.E."/>
            <person name="Kuo A."/>
            <person name="Riley R."/>
            <person name="Clum A."/>
            <person name="Nolan M."/>
            <person name="Lipzen A."/>
            <person name="Salamov A."/>
            <person name="Henrissat B."/>
            <person name="Wiebenga A."/>
            <person name="De Vries R.P."/>
            <person name="Grigoriev I.V."/>
            <person name="Mortensen U.H."/>
            <person name="Andersen M.R."/>
            <person name="Baker S.E."/>
        </authorList>
    </citation>
    <scope>NUCLEOTIDE SEQUENCE [LARGE SCALE GENOMIC DNA]</scope>
    <source>
        <strain evidence="1">CBS 113365</strain>
    </source>
</reference>
<sequence length="253" mass="28524">MEKLPGTDFAAPVARAALTWTNQDHEMETQPQRTLLGSILRNSAPFKPQIFALRHRKSAWTKQQRKMLFKAGRHPYGVQQDVNTVNRPTQDNYRRALRTSASNRGLCDGETHLGDGQAFPFPCLGNHGTTLELCSATLKIDSILLGIWTVIYAASWSSFSKRAVSGFESHCPRCQLTHKVCLFHHENILEDDSWGTEQLLMATDNDLIPESATLRSNGVVKLDDRECHCIKRRSTAYYRSIDLYSASDPEICT</sequence>